<feature type="transmembrane region" description="Helical" evidence="1">
    <location>
        <begin position="97"/>
        <end position="122"/>
    </location>
</feature>
<feature type="transmembrane region" description="Helical" evidence="1">
    <location>
        <begin position="36"/>
        <end position="57"/>
    </location>
</feature>
<feature type="transmembrane region" description="Helical" evidence="1">
    <location>
        <begin position="63"/>
        <end position="85"/>
    </location>
</feature>
<dbReference type="Pfam" id="PF04087">
    <property type="entry name" value="DUF389"/>
    <property type="match status" value="1"/>
</dbReference>
<proteinExistence type="predicted"/>
<dbReference type="EMBL" id="JAMPKM010000028">
    <property type="protein sequence ID" value="MEP0820397.1"/>
    <property type="molecule type" value="Genomic_DNA"/>
</dbReference>
<reference evidence="2 3" key="1">
    <citation type="submission" date="2022-04" db="EMBL/GenBank/DDBJ databases">
        <title>Positive selection, recombination, and allopatry shape intraspecific diversity of widespread and dominant cyanobacteria.</title>
        <authorList>
            <person name="Wei J."/>
            <person name="Shu W."/>
            <person name="Hu C."/>
        </authorList>
    </citation>
    <scope>NUCLEOTIDE SEQUENCE [LARGE SCALE GENOMIC DNA]</scope>
    <source>
        <strain evidence="2 3">GB2-A4</strain>
    </source>
</reference>
<dbReference type="InterPro" id="IPR005240">
    <property type="entry name" value="DUF389"/>
</dbReference>
<dbReference type="Proteomes" id="UP001464891">
    <property type="component" value="Unassembled WGS sequence"/>
</dbReference>
<evidence type="ECO:0000256" key="1">
    <source>
        <dbReference type="SAM" id="Phobius"/>
    </source>
</evidence>
<accession>A0ABV0JF29</accession>
<keyword evidence="1" id="KW-1133">Transmembrane helix</keyword>
<comment type="caution">
    <text evidence="2">The sequence shown here is derived from an EMBL/GenBank/DDBJ whole genome shotgun (WGS) entry which is preliminary data.</text>
</comment>
<dbReference type="RefSeq" id="WP_370527563.1">
    <property type="nucleotide sequence ID" value="NZ_JAMPKM010000028.1"/>
</dbReference>
<evidence type="ECO:0000313" key="3">
    <source>
        <dbReference type="Proteomes" id="UP001464891"/>
    </source>
</evidence>
<keyword evidence="3" id="KW-1185">Reference proteome</keyword>
<keyword evidence="1" id="KW-0812">Transmembrane</keyword>
<evidence type="ECO:0000313" key="2">
    <source>
        <dbReference type="EMBL" id="MEP0820397.1"/>
    </source>
</evidence>
<gene>
    <name evidence="2" type="ORF">NC998_25180</name>
</gene>
<keyword evidence="1" id="KW-0472">Membrane</keyword>
<sequence>MFRIKGIRDRFRLMGKKRVESQQLQQLQTELLEESILGASYLILLVGSCAIATFGLLTNSTAVIIGAMIIAPLMLPIRGLAFGALEGNVVLFRKGLISLLVGTLLAIVLAWSLGLLVGIASFGSEVLSRSKPTLLDLGIAVAAGGISGYAKVQPKISGSLAGTAIAVALMPPICVIGLGLAQREWSLSVGAALLYLTNLLGITLSCMLTFLLAGYTPLHQARKALGWTAALTIALILPLSIGFAELVRQTQLESSLQKALINRTLTFQRLELLNIDTNWLSKPPQVRLSVRSQEPITPKQVQLLEAFVEREMGRPFTLIFTVSEVKEVRRTEAPRLPTRP</sequence>
<feature type="transmembrane region" description="Helical" evidence="1">
    <location>
        <begin position="159"/>
        <end position="180"/>
    </location>
</feature>
<feature type="transmembrane region" description="Helical" evidence="1">
    <location>
        <begin position="224"/>
        <end position="244"/>
    </location>
</feature>
<feature type="transmembrane region" description="Helical" evidence="1">
    <location>
        <begin position="192"/>
        <end position="212"/>
    </location>
</feature>
<dbReference type="PANTHER" id="PTHR20992:SF9">
    <property type="entry name" value="AT15442P-RELATED"/>
    <property type="match status" value="1"/>
</dbReference>
<protein>
    <submittedName>
        <fullName evidence="2">DUF389 domain-containing protein</fullName>
    </submittedName>
</protein>
<name>A0ABV0JF29_9CYAN</name>
<dbReference type="PANTHER" id="PTHR20992">
    <property type="entry name" value="AT15442P-RELATED"/>
    <property type="match status" value="1"/>
</dbReference>
<organism evidence="2 3">
    <name type="scientific">Trichocoleus desertorum GB2-A4</name>
    <dbReference type="NCBI Taxonomy" id="2933944"/>
    <lineage>
        <taxon>Bacteria</taxon>
        <taxon>Bacillati</taxon>
        <taxon>Cyanobacteriota</taxon>
        <taxon>Cyanophyceae</taxon>
        <taxon>Leptolyngbyales</taxon>
        <taxon>Trichocoleusaceae</taxon>
        <taxon>Trichocoleus</taxon>
    </lineage>
</organism>